<reference evidence="3" key="2">
    <citation type="journal article" date="2008" name="Nucleic Acids Res.">
        <title>The rice annotation project database (RAP-DB): 2008 update.</title>
        <authorList>
            <consortium name="The rice annotation project (RAP)"/>
        </authorList>
    </citation>
    <scope>GENOME REANNOTATION</scope>
    <source>
        <strain evidence="3">cv. Nipponbare</strain>
    </source>
</reference>
<evidence type="ECO:0000313" key="3">
    <source>
        <dbReference type="Proteomes" id="UP000000763"/>
    </source>
</evidence>
<proteinExistence type="predicted"/>
<feature type="compositionally biased region" description="Low complexity" evidence="1">
    <location>
        <begin position="36"/>
        <end position="50"/>
    </location>
</feature>
<dbReference type="AlphaFoldDB" id="Q6ZB16"/>
<dbReference type="Proteomes" id="UP000000763">
    <property type="component" value="Chromosome 8"/>
</dbReference>
<feature type="region of interest" description="Disordered" evidence="1">
    <location>
        <begin position="9"/>
        <end position="82"/>
    </location>
</feature>
<evidence type="ECO:0000313" key="2">
    <source>
        <dbReference type="EMBL" id="BAD01283.1"/>
    </source>
</evidence>
<reference evidence="3" key="1">
    <citation type="journal article" date="2005" name="Nature">
        <title>The map-based sequence of the rice genome.</title>
        <authorList>
            <consortium name="International rice genome sequencing project (IRGSP)"/>
            <person name="Matsumoto T."/>
            <person name="Wu J."/>
            <person name="Kanamori H."/>
            <person name="Katayose Y."/>
            <person name="Fujisawa M."/>
            <person name="Namiki N."/>
            <person name="Mizuno H."/>
            <person name="Yamamoto K."/>
            <person name="Antonio B.A."/>
            <person name="Baba T."/>
            <person name="Sakata K."/>
            <person name="Nagamura Y."/>
            <person name="Aoki H."/>
            <person name="Arikawa K."/>
            <person name="Arita K."/>
            <person name="Bito T."/>
            <person name="Chiden Y."/>
            <person name="Fujitsuka N."/>
            <person name="Fukunaka R."/>
            <person name="Hamada M."/>
            <person name="Harada C."/>
            <person name="Hayashi A."/>
            <person name="Hijishita S."/>
            <person name="Honda M."/>
            <person name="Hosokawa S."/>
            <person name="Ichikawa Y."/>
            <person name="Idonuma A."/>
            <person name="Iijima M."/>
            <person name="Ikeda M."/>
            <person name="Ikeno M."/>
            <person name="Ito K."/>
            <person name="Ito S."/>
            <person name="Ito T."/>
            <person name="Ito Y."/>
            <person name="Ito Y."/>
            <person name="Iwabuchi A."/>
            <person name="Kamiya K."/>
            <person name="Karasawa W."/>
            <person name="Kurita K."/>
            <person name="Katagiri S."/>
            <person name="Kikuta A."/>
            <person name="Kobayashi H."/>
            <person name="Kobayashi N."/>
            <person name="Machita K."/>
            <person name="Maehara T."/>
            <person name="Masukawa M."/>
            <person name="Mizubayashi T."/>
            <person name="Mukai Y."/>
            <person name="Nagasaki H."/>
            <person name="Nagata Y."/>
            <person name="Naito S."/>
            <person name="Nakashima M."/>
            <person name="Nakama Y."/>
            <person name="Nakamichi Y."/>
            <person name="Nakamura M."/>
            <person name="Meguro A."/>
            <person name="Negishi M."/>
            <person name="Ohta I."/>
            <person name="Ohta T."/>
            <person name="Okamoto M."/>
            <person name="Ono N."/>
            <person name="Saji S."/>
            <person name="Sakaguchi M."/>
            <person name="Sakai K."/>
            <person name="Shibata M."/>
            <person name="Shimokawa T."/>
            <person name="Song J."/>
            <person name="Takazaki Y."/>
            <person name="Terasawa K."/>
            <person name="Tsugane M."/>
            <person name="Tsuji K."/>
            <person name="Ueda S."/>
            <person name="Waki K."/>
            <person name="Yamagata H."/>
            <person name="Yamamoto M."/>
            <person name="Yamamoto S."/>
            <person name="Yamane H."/>
            <person name="Yoshiki S."/>
            <person name="Yoshihara R."/>
            <person name="Yukawa K."/>
            <person name="Zhong H."/>
            <person name="Yano M."/>
            <person name="Yuan Q."/>
            <person name="Ouyang S."/>
            <person name="Liu J."/>
            <person name="Jones K.M."/>
            <person name="Gansberger K."/>
            <person name="Moffat K."/>
            <person name="Hill J."/>
            <person name="Bera J."/>
            <person name="Fadrosh D."/>
            <person name="Jin S."/>
            <person name="Johri S."/>
            <person name="Kim M."/>
            <person name="Overton L."/>
            <person name="Reardon M."/>
            <person name="Tsitrin T."/>
            <person name="Vuong H."/>
            <person name="Weaver B."/>
            <person name="Ciecko A."/>
            <person name="Tallon L."/>
            <person name="Jackson J."/>
            <person name="Pai G."/>
            <person name="Aken S.V."/>
            <person name="Utterback T."/>
            <person name="Reidmuller S."/>
            <person name="Feldblyum T."/>
            <person name="Hsiao J."/>
            <person name="Zismann V."/>
            <person name="Iobst S."/>
            <person name="de Vazeille A.R."/>
            <person name="Buell C.R."/>
            <person name="Ying K."/>
            <person name="Li Y."/>
            <person name="Lu T."/>
            <person name="Huang Y."/>
            <person name="Zhao Q."/>
            <person name="Feng Q."/>
            <person name="Zhang L."/>
            <person name="Zhu J."/>
            <person name="Weng Q."/>
            <person name="Mu J."/>
            <person name="Lu Y."/>
            <person name="Fan D."/>
            <person name="Liu Y."/>
            <person name="Guan J."/>
            <person name="Zhang Y."/>
            <person name="Yu S."/>
            <person name="Liu X."/>
            <person name="Zhang Y."/>
            <person name="Hong G."/>
            <person name="Han B."/>
            <person name="Choisne N."/>
            <person name="Demange N."/>
            <person name="Orjeda G."/>
            <person name="Samain S."/>
            <person name="Cattolico L."/>
            <person name="Pelletier E."/>
            <person name="Couloux A."/>
            <person name="Segurens B."/>
            <person name="Wincker P."/>
            <person name="D'Hont A."/>
            <person name="Scarpelli C."/>
            <person name="Weissenbach J."/>
            <person name="Salanoubat M."/>
            <person name="Quetier F."/>
            <person name="Yu Y."/>
            <person name="Kim H.R."/>
            <person name="Rambo T."/>
            <person name="Currie J."/>
            <person name="Collura K."/>
            <person name="Luo M."/>
            <person name="Yang T."/>
            <person name="Ammiraju J.S.S."/>
            <person name="Engler F."/>
            <person name="Soderlund C."/>
            <person name="Wing R.A."/>
            <person name="Palmer L.E."/>
            <person name="de la Bastide M."/>
            <person name="Spiegel L."/>
            <person name="Nascimento L."/>
            <person name="Zutavern T."/>
            <person name="O'Shaughnessy A."/>
            <person name="Dike S."/>
            <person name="Dedhia N."/>
            <person name="Preston R."/>
            <person name="Balija V."/>
            <person name="McCombie W.R."/>
            <person name="Chow T."/>
            <person name="Chen H."/>
            <person name="Chung M."/>
            <person name="Chen C."/>
            <person name="Shaw J."/>
            <person name="Wu H."/>
            <person name="Hsiao K."/>
            <person name="Chao Y."/>
            <person name="Chu M."/>
            <person name="Cheng C."/>
            <person name="Hour A."/>
            <person name="Lee P."/>
            <person name="Lin S."/>
            <person name="Lin Y."/>
            <person name="Liou J."/>
            <person name="Liu S."/>
            <person name="Hsing Y."/>
            <person name="Raghuvanshi S."/>
            <person name="Mohanty A."/>
            <person name="Bharti A.K."/>
            <person name="Gaur A."/>
            <person name="Gupta V."/>
            <person name="Kumar D."/>
            <person name="Ravi V."/>
            <person name="Vij S."/>
            <person name="Kapur A."/>
            <person name="Khurana P."/>
            <person name="Khurana P."/>
            <person name="Khurana J.P."/>
            <person name="Tyagi A.K."/>
            <person name="Gaikwad K."/>
            <person name="Singh A."/>
            <person name="Dalal V."/>
            <person name="Srivastava S."/>
            <person name="Dixit A."/>
            <person name="Pal A.K."/>
            <person name="Ghazi I.A."/>
            <person name="Yadav M."/>
            <person name="Pandit A."/>
            <person name="Bhargava A."/>
            <person name="Sureshbabu K."/>
            <person name="Batra K."/>
            <person name="Sharma T.R."/>
            <person name="Mohapatra T."/>
            <person name="Singh N.K."/>
            <person name="Messing J."/>
            <person name="Nelson A.B."/>
            <person name="Fuks G."/>
            <person name="Kavchok S."/>
            <person name="Keizer G."/>
            <person name="Linton E."/>
            <person name="Llaca V."/>
            <person name="Song R."/>
            <person name="Tanyolac B."/>
            <person name="Young S."/>
            <person name="Ho-Il K."/>
            <person name="Hahn J.H."/>
            <person name="Sangsakoo G."/>
            <person name="Vanavichit A."/>
            <person name="de Mattos Luiz.A.T."/>
            <person name="Zimmer P.D."/>
            <person name="Malone G."/>
            <person name="Dellagostin O."/>
            <person name="de Oliveira A.C."/>
            <person name="Bevan M."/>
            <person name="Bancroft I."/>
            <person name="Minx P."/>
            <person name="Cordum H."/>
            <person name="Wilson R."/>
            <person name="Cheng Z."/>
            <person name="Jin W."/>
            <person name="Jiang J."/>
            <person name="Leong S.A."/>
            <person name="Iwama H."/>
            <person name="Gojobori T."/>
            <person name="Itoh T."/>
            <person name="Niimura Y."/>
            <person name="Fujii Y."/>
            <person name="Habara T."/>
            <person name="Sakai H."/>
            <person name="Sato Y."/>
            <person name="Wilson G."/>
            <person name="Kumar K."/>
            <person name="McCouch S."/>
            <person name="Juretic N."/>
            <person name="Hoen D."/>
            <person name="Wright S."/>
            <person name="Bruskiewich R."/>
            <person name="Bureau T."/>
            <person name="Miyao A."/>
            <person name="Hirochika H."/>
            <person name="Nishikawa T."/>
            <person name="Kadowaki K."/>
            <person name="Sugiura M."/>
            <person name="Burr B."/>
            <person name="Sasaki T."/>
        </authorList>
    </citation>
    <scope>NUCLEOTIDE SEQUENCE [LARGE SCALE GENOMIC DNA]</scope>
    <source>
        <strain evidence="3">cv. Nipponbare</strain>
    </source>
</reference>
<organism evidence="2 3">
    <name type="scientific">Oryza sativa subsp. japonica</name>
    <name type="common">Rice</name>
    <dbReference type="NCBI Taxonomy" id="39947"/>
    <lineage>
        <taxon>Eukaryota</taxon>
        <taxon>Viridiplantae</taxon>
        <taxon>Streptophyta</taxon>
        <taxon>Embryophyta</taxon>
        <taxon>Tracheophyta</taxon>
        <taxon>Spermatophyta</taxon>
        <taxon>Magnoliopsida</taxon>
        <taxon>Liliopsida</taxon>
        <taxon>Poales</taxon>
        <taxon>Poaceae</taxon>
        <taxon>BOP clade</taxon>
        <taxon>Oryzoideae</taxon>
        <taxon>Oryzeae</taxon>
        <taxon>Oryzinae</taxon>
        <taxon>Oryza</taxon>
        <taxon>Oryza sativa</taxon>
    </lineage>
</organism>
<name>Q6ZB16_ORYSJ</name>
<evidence type="ECO:0000256" key="1">
    <source>
        <dbReference type="SAM" id="MobiDB-lite"/>
    </source>
</evidence>
<feature type="compositionally biased region" description="Basic residues" evidence="1">
    <location>
        <begin position="58"/>
        <end position="81"/>
    </location>
</feature>
<accession>Q6ZB16</accession>
<sequence length="144" mass="15607">MDDFVACHFNTRESDGGGSSEASAAAAAEEARQRGRAAQGAGASGGDVAAYSISLQRAHGRQPAGRRRREVPRPRLRRRPQLRVPAGAAVLRRCRLPRPAGVLQGPPPARTLARLLASPPRRRREIPCLMLINQLNCGFVHVNY</sequence>
<dbReference type="EMBL" id="AP004648">
    <property type="protein sequence ID" value="BAD01283.1"/>
    <property type="molecule type" value="Genomic_DNA"/>
</dbReference>
<protein>
    <submittedName>
        <fullName evidence="2">Uncharacterized protein</fullName>
    </submittedName>
</protein>
<gene>
    <name evidence="2" type="primary">OJ1449_H02.12</name>
</gene>